<dbReference type="InterPro" id="IPR000816">
    <property type="entry name" value="Peptidase_C15"/>
</dbReference>
<keyword evidence="12" id="KW-1185">Reference proteome</keyword>
<dbReference type="SUPFAM" id="SSF53182">
    <property type="entry name" value="Pyrrolidone carboxyl peptidase (pyroglutamate aminopeptidase)"/>
    <property type="match status" value="1"/>
</dbReference>
<evidence type="ECO:0000256" key="10">
    <source>
        <dbReference type="PROSITE-ProRule" id="PRU10076"/>
    </source>
</evidence>
<evidence type="ECO:0000256" key="9">
    <source>
        <dbReference type="HAMAP-Rule" id="MF_00417"/>
    </source>
</evidence>
<dbReference type="PRINTS" id="PR00706">
    <property type="entry name" value="PYROGLUPTASE"/>
</dbReference>
<dbReference type="HAMAP" id="MF_00417">
    <property type="entry name" value="Pyrrolid_peptidase"/>
    <property type="match status" value="1"/>
</dbReference>
<evidence type="ECO:0000256" key="6">
    <source>
        <dbReference type="ARBA" id="ARBA00022670"/>
    </source>
</evidence>
<dbReference type="InterPro" id="IPR029762">
    <property type="entry name" value="PGP-I_bact-type"/>
</dbReference>
<dbReference type="InterPro" id="IPR036440">
    <property type="entry name" value="Peptidase_C15-like_sf"/>
</dbReference>
<evidence type="ECO:0000313" key="12">
    <source>
        <dbReference type="Proteomes" id="UP000241074"/>
    </source>
</evidence>
<evidence type="ECO:0000256" key="3">
    <source>
        <dbReference type="ARBA" id="ARBA00004496"/>
    </source>
</evidence>
<dbReference type="CDD" id="cd00501">
    <property type="entry name" value="Peptidase_C15"/>
    <property type="match status" value="1"/>
</dbReference>
<dbReference type="OrthoDB" id="9779738at2"/>
<feature type="active site" evidence="9 10">
    <location>
        <position position="83"/>
    </location>
</feature>
<evidence type="ECO:0000313" key="11">
    <source>
        <dbReference type="EMBL" id="AVP98833.1"/>
    </source>
</evidence>
<keyword evidence="6 9" id="KW-0645">Protease</keyword>
<evidence type="ECO:0000256" key="8">
    <source>
        <dbReference type="ARBA" id="ARBA00022807"/>
    </source>
</evidence>
<dbReference type="KEGG" id="xba:C7S18_17320"/>
<dbReference type="AlphaFoldDB" id="A0A2P1PVF6"/>
<sequence length="206" mass="22393">MSYNAPILITGFTPFGGETINPSWQVAQRFADREMLGARIHAIELPTVFGDAEAILQRAIRKRRPGLVLMLGEAGNRSRISIERVAINLADARIPDNAGKQPKDQPLLKNGPAAYFSTLPVSQLHESLLAAEIPAECSLSAGSFVCNAVMYRALHVLADLDASARAGFIHLPYLPEQAVKHRFAPSMALSDQVAAIEIVLRTLLDQ</sequence>
<organism evidence="11 12">
    <name type="scientific">Ahniella affigens</name>
    <dbReference type="NCBI Taxonomy" id="2021234"/>
    <lineage>
        <taxon>Bacteria</taxon>
        <taxon>Pseudomonadati</taxon>
        <taxon>Pseudomonadota</taxon>
        <taxon>Gammaproteobacteria</taxon>
        <taxon>Lysobacterales</taxon>
        <taxon>Rhodanobacteraceae</taxon>
        <taxon>Ahniella</taxon>
    </lineage>
</organism>
<reference evidence="11 12" key="2">
    <citation type="submission" date="2018-03" db="EMBL/GenBank/DDBJ databases">
        <authorList>
            <person name="Keele B.F."/>
        </authorList>
    </citation>
    <scope>NUCLEOTIDE SEQUENCE [LARGE SCALE GENOMIC DNA]</scope>
    <source>
        <strain evidence="11 12">D13</strain>
    </source>
</reference>
<dbReference type="InterPro" id="IPR033693">
    <property type="entry name" value="PGPEP1_Glu_AS"/>
</dbReference>
<dbReference type="EC" id="3.4.19.3" evidence="9"/>
<feature type="active site" evidence="9">
    <location>
        <position position="170"/>
    </location>
</feature>
<accession>A0A2P1PVF6</accession>
<dbReference type="PANTHER" id="PTHR23402:SF1">
    <property type="entry name" value="PYROGLUTAMYL-PEPTIDASE I"/>
    <property type="match status" value="1"/>
</dbReference>
<name>A0A2P1PVF6_9GAMM</name>
<dbReference type="PROSITE" id="PS01333">
    <property type="entry name" value="PYRASE_GLU"/>
    <property type="match status" value="1"/>
</dbReference>
<evidence type="ECO:0000256" key="7">
    <source>
        <dbReference type="ARBA" id="ARBA00022801"/>
    </source>
</evidence>
<evidence type="ECO:0000256" key="5">
    <source>
        <dbReference type="ARBA" id="ARBA00022490"/>
    </source>
</evidence>
<dbReference type="GO" id="GO:0006508">
    <property type="term" value="P:proteolysis"/>
    <property type="evidence" value="ECO:0007669"/>
    <property type="project" value="UniProtKB-KW"/>
</dbReference>
<comment type="subunit">
    <text evidence="9">Homotetramer.</text>
</comment>
<evidence type="ECO:0000256" key="2">
    <source>
        <dbReference type="ARBA" id="ARBA00002280"/>
    </source>
</evidence>
<dbReference type="FunFam" id="3.40.630.20:FF:000001">
    <property type="entry name" value="Pyrrolidone-carboxylate peptidase"/>
    <property type="match status" value="1"/>
</dbReference>
<dbReference type="GO" id="GO:0005829">
    <property type="term" value="C:cytosol"/>
    <property type="evidence" value="ECO:0007669"/>
    <property type="project" value="InterPro"/>
</dbReference>
<comment type="catalytic activity">
    <reaction evidence="1 9 10">
        <text>Release of an N-terminal pyroglutamyl group from a polypeptide, the second amino acid generally not being Pro.</text>
        <dbReference type="EC" id="3.4.19.3"/>
    </reaction>
</comment>
<keyword evidence="8 9" id="KW-0788">Thiol protease</keyword>
<keyword evidence="7 9" id="KW-0378">Hydrolase</keyword>
<dbReference type="Proteomes" id="UP000241074">
    <property type="component" value="Chromosome"/>
</dbReference>
<dbReference type="PIRSF" id="PIRSF015592">
    <property type="entry name" value="Prld-crbxl_pptds"/>
    <property type="match status" value="1"/>
</dbReference>
<comment type="subcellular location">
    <subcellularLocation>
        <location evidence="3 9">Cytoplasm</location>
    </subcellularLocation>
</comment>
<reference evidence="11 12" key="1">
    <citation type="submission" date="2018-03" db="EMBL/GenBank/DDBJ databases">
        <title>Ahniella affigens gen. nov., sp. nov., a gammaproteobacterium isolated from sandy soil near a stream.</title>
        <authorList>
            <person name="Ko Y."/>
            <person name="Kim J.-H."/>
        </authorList>
    </citation>
    <scope>NUCLEOTIDE SEQUENCE [LARGE SCALE GENOMIC DNA]</scope>
    <source>
        <strain evidence="11 12">D13</strain>
    </source>
</reference>
<dbReference type="GO" id="GO:0016920">
    <property type="term" value="F:pyroglutamyl-peptidase activity"/>
    <property type="evidence" value="ECO:0007669"/>
    <property type="project" value="UniProtKB-UniRule"/>
</dbReference>
<comment type="similarity">
    <text evidence="4 9">Belongs to the peptidase C15 family.</text>
</comment>
<dbReference type="Gene3D" id="3.40.630.20">
    <property type="entry name" value="Peptidase C15, pyroglutamyl peptidase I-like"/>
    <property type="match status" value="1"/>
</dbReference>
<feature type="active site" evidence="9">
    <location>
        <position position="146"/>
    </location>
</feature>
<proteinExistence type="inferred from homology"/>
<dbReference type="PANTHER" id="PTHR23402">
    <property type="entry name" value="PROTEASE FAMILY C15 PYROGLUTAMYL-PEPTIDASE I-RELATED"/>
    <property type="match status" value="1"/>
</dbReference>
<dbReference type="InterPro" id="IPR016125">
    <property type="entry name" value="Peptidase_C15-like"/>
</dbReference>
<protein>
    <recommendedName>
        <fullName evidence="9">Pyrrolidone-carboxylate peptidase</fullName>
        <ecNumber evidence="9">3.4.19.3</ecNumber>
    </recommendedName>
    <alternativeName>
        <fullName evidence="9">5-oxoprolyl-peptidase</fullName>
    </alternativeName>
    <alternativeName>
        <fullName evidence="9">Pyroglutamyl-peptidase I</fullName>
        <shortName evidence="9">PGP-I</shortName>
        <shortName evidence="9">Pyrase</shortName>
    </alternativeName>
</protein>
<comment type="function">
    <text evidence="2 9">Removes 5-oxoproline from various penultimate amino acid residues except L-proline.</text>
</comment>
<dbReference type="Pfam" id="PF01470">
    <property type="entry name" value="Peptidase_C15"/>
    <property type="match status" value="1"/>
</dbReference>
<evidence type="ECO:0000256" key="1">
    <source>
        <dbReference type="ARBA" id="ARBA00001770"/>
    </source>
</evidence>
<keyword evidence="5 9" id="KW-0963">Cytoplasm</keyword>
<dbReference type="RefSeq" id="WP_106892752.1">
    <property type="nucleotide sequence ID" value="NZ_CP027860.1"/>
</dbReference>
<dbReference type="NCBIfam" id="NF009676">
    <property type="entry name" value="PRK13197.1"/>
    <property type="match status" value="1"/>
</dbReference>
<dbReference type="EMBL" id="CP027860">
    <property type="protein sequence ID" value="AVP98833.1"/>
    <property type="molecule type" value="Genomic_DNA"/>
</dbReference>
<dbReference type="NCBIfam" id="TIGR00504">
    <property type="entry name" value="pyro_pdase"/>
    <property type="match status" value="1"/>
</dbReference>
<evidence type="ECO:0000256" key="4">
    <source>
        <dbReference type="ARBA" id="ARBA00006641"/>
    </source>
</evidence>
<gene>
    <name evidence="9 11" type="primary">pcp</name>
    <name evidence="11" type="ORF">C7S18_17320</name>
</gene>